<dbReference type="Gene3D" id="2.60.40.2610">
    <property type="entry name" value="Outer membrane usher protein FimD, plug domain"/>
    <property type="match status" value="1"/>
</dbReference>
<dbReference type="FunFam" id="2.60.40.2610:FF:000001">
    <property type="entry name" value="Outer membrane fimbrial usher protein"/>
    <property type="match status" value="1"/>
</dbReference>
<name>A0A1W6B2W1_9GAMM</name>
<gene>
    <name evidence="13" type="ORF">B1H58_04810</name>
</gene>
<dbReference type="Gene3D" id="3.10.20.410">
    <property type="match status" value="1"/>
</dbReference>
<dbReference type="Gene3D" id="2.60.40.2070">
    <property type="match status" value="1"/>
</dbReference>
<dbReference type="RefSeq" id="WP_085068227.1">
    <property type="nucleotide sequence ID" value="NZ_CP019706.1"/>
</dbReference>
<reference evidence="13 14" key="1">
    <citation type="submission" date="2017-02" db="EMBL/GenBank/DDBJ databases">
        <title>Complete genome sequence of the drought resistance-promoting endophyte Pantoea alhagi LTYR-11Z.</title>
        <authorList>
            <person name="Zhang L."/>
        </authorList>
    </citation>
    <scope>NUCLEOTIDE SEQUENCE [LARGE SCALE GENOMIC DNA]</scope>
    <source>
        <strain evidence="13 14">LTYR-11Z</strain>
    </source>
</reference>
<protein>
    <submittedName>
        <fullName evidence="13">Fimbrial assembly protein</fullName>
    </submittedName>
</protein>
<evidence type="ECO:0000256" key="4">
    <source>
        <dbReference type="ARBA" id="ARBA00022452"/>
    </source>
</evidence>
<dbReference type="PANTHER" id="PTHR30451">
    <property type="entry name" value="OUTER MEMBRANE USHER PROTEIN"/>
    <property type="match status" value="1"/>
</dbReference>
<dbReference type="KEGG" id="palh:B1H58_04810"/>
<dbReference type="Proteomes" id="UP000192900">
    <property type="component" value="Chromosome"/>
</dbReference>
<dbReference type="PANTHER" id="PTHR30451:SF21">
    <property type="entry name" value="FIMBRIAL USHER DOMAIN-CONTAINING PROTEIN YDET-RELATED"/>
    <property type="match status" value="1"/>
</dbReference>
<dbReference type="Pfam" id="PF13954">
    <property type="entry name" value="PapC_N"/>
    <property type="match status" value="1"/>
</dbReference>
<evidence type="ECO:0000313" key="14">
    <source>
        <dbReference type="Proteomes" id="UP000192900"/>
    </source>
</evidence>
<keyword evidence="6 10" id="KW-0812">Transmembrane</keyword>
<evidence type="ECO:0000313" key="13">
    <source>
        <dbReference type="EMBL" id="ARJ41393.1"/>
    </source>
</evidence>
<dbReference type="InterPro" id="IPR042186">
    <property type="entry name" value="FimD_plug_dom"/>
</dbReference>
<feature type="domain" description="PapC N-terminal" evidence="12">
    <location>
        <begin position="28"/>
        <end position="169"/>
    </location>
</feature>
<keyword evidence="3 10" id="KW-0813">Transport</keyword>
<dbReference type="SUPFAM" id="SSF141729">
    <property type="entry name" value="FimD N-terminal domain-like"/>
    <property type="match status" value="1"/>
</dbReference>
<dbReference type="InterPro" id="IPR043142">
    <property type="entry name" value="PapC-like_C_sf"/>
</dbReference>
<dbReference type="InterPro" id="IPR000015">
    <property type="entry name" value="Fimb_usher"/>
</dbReference>
<comment type="similarity">
    <text evidence="2 10">Belongs to the fimbrial export usher family.</text>
</comment>
<organism evidence="13 14">
    <name type="scientific">Pantoea alhagi</name>
    <dbReference type="NCBI Taxonomy" id="1891675"/>
    <lineage>
        <taxon>Bacteria</taxon>
        <taxon>Pseudomonadati</taxon>
        <taxon>Pseudomonadota</taxon>
        <taxon>Gammaproteobacteria</taxon>
        <taxon>Enterobacterales</taxon>
        <taxon>Erwiniaceae</taxon>
        <taxon>Pantoea</taxon>
    </lineage>
</organism>
<evidence type="ECO:0000256" key="8">
    <source>
        <dbReference type="ARBA" id="ARBA00023136"/>
    </source>
</evidence>
<dbReference type="InterPro" id="IPR037224">
    <property type="entry name" value="PapC_N_sf"/>
</dbReference>
<keyword evidence="8 10" id="KW-0472">Membrane</keyword>
<keyword evidence="4" id="KW-1134">Transmembrane beta strand</keyword>
<evidence type="ECO:0000256" key="6">
    <source>
        <dbReference type="ARBA" id="ARBA00022692"/>
    </source>
</evidence>
<dbReference type="GO" id="GO:0009297">
    <property type="term" value="P:pilus assembly"/>
    <property type="evidence" value="ECO:0007669"/>
    <property type="project" value="InterPro"/>
</dbReference>
<dbReference type="AlphaFoldDB" id="A0A1W6B2W1"/>
<feature type="domain" description="PapC-like C-terminal" evidence="11">
    <location>
        <begin position="752"/>
        <end position="819"/>
    </location>
</feature>
<evidence type="ECO:0000259" key="11">
    <source>
        <dbReference type="Pfam" id="PF13953"/>
    </source>
</evidence>
<dbReference type="Gene3D" id="2.60.40.3110">
    <property type="match status" value="1"/>
</dbReference>
<evidence type="ECO:0000256" key="1">
    <source>
        <dbReference type="ARBA" id="ARBA00004571"/>
    </source>
</evidence>
<accession>A0A1W6B2W1</accession>
<evidence type="ECO:0000256" key="9">
    <source>
        <dbReference type="ARBA" id="ARBA00023237"/>
    </source>
</evidence>
<dbReference type="OrthoDB" id="6554712at2"/>
<evidence type="ECO:0000259" key="12">
    <source>
        <dbReference type="Pfam" id="PF13954"/>
    </source>
</evidence>
<dbReference type="EMBL" id="CP019706">
    <property type="protein sequence ID" value="ARJ41393.1"/>
    <property type="molecule type" value="Genomic_DNA"/>
</dbReference>
<evidence type="ECO:0000256" key="7">
    <source>
        <dbReference type="ARBA" id="ARBA00022729"/>
    </source>
</evidence>
<dbReference type="GO" id="GO:0015473">
    <property type="term" value="F:fimbrial usher porin activity"/>
    <property type="evidence" value="ECO:0007669"/>
    <property type="project" value="InterPro"/>
</dbReference>
<proteinExistence type="inferred from homology"/>
<evidence type="ECO:0000256" key="3">
    <source>
        <dbReference type="ARBA" id="ARBA00022448"/>
    </source>
</evidence>
<dbReference type="GO" id="GO:0009279">
    <property type="term" value="C:cell outer membrane"/>
    <property type="evidence" value="ECO:0007669"/>
    <property type="project" value="UniProtKB-SubCell"/>
</dbReference>
<evidence type="ECO:0000256" key="10">
    <source>
        <dbReference type="RuleBase" id="RU003884"/>
    </source>
</evidence>
<sequence length="833" mass="91851">MAEGILRHLLLPCMITTVIQTNSSYAVTFNPALLERQGLNNEAVDLSAFENNRLPPGTYRVEVVVNNQPQETRDVSFRGSDSQDLMPCLSVEDLARYDVNIARYPGLQQSDGCADLTQINDAAARLDVNAQRLMLSIPQAALQYQARDTVPQEQWDNGINALLLNYRFSGAHSEALDAHRHNSDSQFLSLRPGLNIGPWRVRNYSTWSRSRHRQGDWNNLYTWAQREIVPLQAQLTLGESSSPSDMYDSVNFRGVQLASDEDMLPDSLRGYAPVVRGIARSHAQVNVYQNGQIIYQTYVAPGAFAIADIYPTGGSGDLTVIINEADGSEQQLVVPFASVPVLQREGHIKYSITGGEYRGYGNHHGGDLFFQATGIIGLPQAFTLYGGTQQAENYRSLVAGVGKNLGSLGAFSLDATLAHSQPAHHDRSQGHAWRLRYGKNFINTGTSVALAGYRYATSGFYSLNDVMESYTRDRLWQWDRRRQRAELTLTQSLWPGAGSLTLSAIKEEYRDNQHQTRSLNLGYNNSWQGISVSLNYSYNRSTFNPAWRVKSASEDQVLALSLSVPLSRWADHTWANYQMNSARHGSSSHSAGLSGTALADHNLSWSLRQGYTSRNEGSSGSGEIDFRGAYGEADAGYAWDRHSRRLSYGLSGALVAHRDGITLSQPLGETVALVKAPGIANASVLNQTGVRTDFRGYTLVPYLRAYRISEIMLDPLSLPDTVELQQTTQQVVPTRGAVVRADFSGRVGERALVKLIRRNGLPVPFGATVRFADDSGDYSSIVGDNGEVWLSGLSEQVSLQVSWGSRAGSQCRADFTLPEERDGIVTQLQTICQ</sequence>
<evidence type="ECO:0000256" key="5">
    <source>
        <dbReference type="ARBA" id="ARBA00022558"/>
    </source>
</evidence>
<dbReference type="InterPro" id="IPR025949">
    <property type="entry name" value="PapC-like_C"/>
</dbReference>
<keyword evidence="7" id="KW-0732">Signal</keyword>
<dbReference type="STRING" id="1891675.B1H58_04810"/>
<dbReference type="FunFam" id="2.60.40.3110:FF:000001">
    <property type="entry name" value="Putative fimbrial outer membrane usher"/>
    <property type="match status" value="1"/>
</dbReference>
<evidence type="ECO:0000256" key="2">
    <source>
        <dbReference type="ARBA" id="ARBA00008064"/>
    </source>
</evidence>
<dbReference type="PROSITE" id="PS01151">
    <property type="entry name" value="FIMBRIAL_USHER"/>
    <property type="match status" value="1"/>
</dbReference>
<keyword evidence="5 10" id="KW-1029">Fimbrium biogenesis</keyword>
<dbReference type="InterPro" id="IPR025885">
    <property type="entry name" value="PapC_N"/>
</dbReference>
<keyword evidence="9 10" id="KW-0998">Cell outer membrane</keyword>
<dbReference type="Pfam" id="PF13953">
    <property type="entry name" value="PapC_C"/>
    <property type="match status" value="1"/>
</dbReference>
<dbReference type="InterPro" id="IPR018030">
    <property type="entry name" value="Fimbrial_membr_usher_CS"/>
</dbReference>
<keyword evidence="14" id="KW-1185">Reference proteome</keyword>
<dbReference type="Pfam" id="PF00577">
    <property type="entry name" value="Usher"/>
    <property type="match status" value="1"/>
</dbReference>
<comment type="subcellular location">
    <subcellularLocation>
        <location evidence="1 10">Cell outer membrane</location>
        <topology evidence="1 10">Multi-pass membrane protein</topology>
    </subcellularLocation>
</comment>